<dbReference type="Proteomes" id="UP001211065">
    <property type="component" value="Unassembled WGS sequence"/>
</dbReference>
<dbReference type="AlphaFoldDB" id="A0AAD5Y1S7"/>
<keyword evidence="1" id="KW-1133">Transmembrane helix</keyword>
<name>A0AAD5Y1S7_9FUNG</name>
<sequence length="685" mass="75601">MSFDILLIAQASITFEIITIIVEVTASLILLLGFVLYLIRQESNEISDAIIYFCSCLDGILIVYNLNRFADIKGIEKWSCSVVSYTFQYTILLGFASASISLALIPFFPKCLENDKPSYYHNLKINTSLKNLKKVFIGPKFYNSINWIIIIFFIITGISVVSPINLIKHNLSETTETLNINSLNFTNLNNASSSNFGAFCEMPSNKRNFLLSLWFICSFLVFTVVLFNIISFIIFPNIVKLNDDMVQKDINNSQTLVNVDQRQQQNLLQQHLMSSSDLSIIDLQSVVSPLSIQSRLNCQSNQIGGVSGTSINLKTEPSQFTGKNGSSDGRELVERSNSFSVLETSKKPEVERRSTYKHFKVKKSLENLQSSHINHSEFISPVLQTPVKRANSTLHYPGVSNSGDSLSGGIHNRRGGAQTSDIIMGTSYNRSNVCVNPNLQVSTKHGKGFYGSNKSFVLSGGESAFPSKNSLLTSINEDGENKSPCSANSHNSHLASLGAEFIRTGILYGQLLRQIILGLILTSFNESVNRFFQRSTETKPYVDADHGEIATGGTVVALKSNSDNEGNNVLEQLKTNIVNSPTSNPLSETGSINIKPDNEVLNKEEVEEVLKPINYPVEIQSFSETTDDSVVFPKRSSINHICGNKVLNSSPIRRSSIQFNVGGVVSFSSGSPLKSHLNPDFKNGI</sequence>
<feature type="transmembrane region" description="Helical" evidence="1">
    <location>
        <begin position="87"/>
        <end position="108"/>
    </location>
</feature>
<reference evidence="2" key="1">
    <citation type="submission" date="2020-05" db="EMBL/GenBank/DDBJ databases">
        <title>Phylogenomic resolution of chytrid fungi.</title>
        <authorList>
            <person name="Stajich J.E."/>
            <person name="Amses K."/>
            <person name="Simmons R."/>
            <person name="Seto K."/>
            <person name="Myers J."/>
            <person name="Bonds A."/>
            <person name="Quandt C.A."/>
            <person name="Barry K."/>
            <person name="Liu P."/>
            <person name="Grigoriev I."/>
            <person name="Longcore J.E."/>
            <person name="James T.Y."/>
        </authorList>
    </citation>
    <scope>NUCLEOTIDE SEQUENCE</scope>
    <source>
        <strain evidence="2">JEL0476</strain>
    </source>
</reference>
<feature type="transmembrane region" description="Helical" evidence="1">
    <location>
        <begin position="12"/>
        <end position="37"/>
    </location>
</feature>
<feature type="transmembrane region" description="Helical" evidence="1">
    <location>
        <begin position="145"/>
        <end position="167"/>
    </location>
</feature>
<accession>A0AAD5Y1S7</accession>
<keyword evidence="1" id="KW-0472">Membrane</keyword>
<gene>
    <name evidence="2" type="ORF">HK099_001583</name>
</gene>
<protein>
    <submittedName>
        <fullName evidence="2">Uncharacterized protein</fullName>
    </submittedName>
</protein>
<keyword evidence="3" id="KW-1185">Reference proteome</keyword>
<evidence type="ECO:0000313" key="3">
    <source>
        <dbReference type="Proteomes" id="UP001211065"/>
    </source>
</evidence>
<organism evidence="2 3">
    <name type="scientific">Clydaea vesicula</name>
    <dbReference type="NCBI Taxonomy" id="447962"/>
    <lineage>
        <taxon>Eukaryota</taxon>
        <taxon>Fungi</taxon>
        <taxon>Fungi incertae sedis</taxon>
        <taxon>Chytridiomycota</taxon>
        <taxon>Chytridiomycota incertae sedis</taxon>
        <taxon>Chytridiomycetes</taxon>
        <taxon>Lobulomycetales</taxon>
        <taxon>Lobulomycetaceae</taxon>
        <taxon>Clydaea</taxon>
    </lineage>
</organism>
<proteinExistence type="predicted"/>
<evidence type="ECO:0000256" key="1">
    <source>
        <dbReference type="SAM" id="Phobius"/>
    </source>
</evidence>
<evidence type="ECO:0000313" key="2">
    <source>
        <dbReference type="EMBL" id="KAJ3223056.1"/>
    </source>
</evidence>
<comment type="caution">
    <text evidence="2">The sequence shown here is derived from an EMBL/GenBank/DDBJ whole genome shotgun (WGS) entry which is preliminary data.</text>
</comment>
<feature type="transmembrane region" description="Helical" evidence="1">
    <location>
        <begin position="209"/>
        <end position="235"/>
    </location>
</feature>
<dbReference type="EMBL" id="JADGJW010000146">
    <property type="protein sequence ID" value="KAJ3223056.1"/>
    <property type="molecule type" value="Genomic_DNA"/>
</dbReference>
<feature type="transmembrane region" description="Helical" evidence="1">
    <location>
        <begin position="49"/>
        <end position="66"/>
    </location>
</feature>
<keyword evidence="1" id="KW-0812">Transmembrane</keyword>